<evidence type="ECO:0000313" key="3">
    <source>
        <dbReference type="Proteomes" id="UP000636709"/>
    </source>
</evidence>
<dbReference type="InterPro" id="IPR055357">
    <property type="entry name" value="LRR_At1g61320_AtMIF1"/>
</dbReference>
<reference evidence="2" key="1">
    <citation type="submission" date="2020-07" db="EMBL/GenBank/DDBJ databases">
        <title>Genome sequence and genetic diversity analysis of an under-domesticated orphan crop, white fonio (Digitaria exilis).</title>
        <authorList>
            <person name="Bennetzen J.L."/>
            <person name="Chen S."/>
            <person name="Ma X."/>
            <person name="Wang X."/>
            <person name="Yssel A.E.J."/>
            <person name="Chaluvadi S.R."/>
            <person name="Johnson M."/>
            <person name="Gangashetty P."/>
            <person name="Hamidou F."/>
            <person name="Sanogo M.D."/>
            <person name="Zwaenepoel A."/>
            <person name="Wallace J."/>
            <person name="Van De Peer Y."/>
            <person name="Van Deynze A."/>
        </authorList>
    </citation>
    <scope>NUCLEOTIDE SEQUENCE</scope>
    <source>
        <tissue evidence="2">Leaves</tissue>
    </source>
</reference>
<protein>
    <recommendedName>
        <fullName evidence="1">At1g61320/AtMIF1 LRR domain-containing protein</fullName>
    </recommendedName>
</protein>
<gene>
    <name evidence="2" type="ORF">HU200_008636</name>
</gene>
<keyword evidence="3" id="KW-1185">Reference proteome</keyword>
<dbReference type="SUPFAM" id="SSF52058">
    <property type="entry name" value="L domain-like"/>
    <property type="match status" value="1"/>
</dbReference>
<dbReference type="EMBL" id="JACEFO010000572">
    <property type="protein sequence ID" value="KAF8765488.1"/>
    <property type="molecule type" value="Genomic_DNA"/>
</dbReference>
<organism evidence="2 3">
    <name type="scientific">Digitaria exilis</name>
    <dbReference type="NCBI Taxonomy" id="1010633"/>
    <lineage>
        <taxon>Eukaryota</taxon>
        <taxon>Viridiplantae</taxon>
        <taxon>Streptophyta</taxon>
        <taxon>Embryophyta</taxon>
        <taxon>Tracheophyta</taxon>
        <taxon>Spermatophyta</taxon>
        <taxon>Magnoliopsida</taxon>
        <taxon>Liliopsida</taxon>
        <taxon>Poales</taxon>
        <taxon>Poaceae</taxon>
        <taxon>PACMAD clade</taxon>
        <taxon>Panicoideae</taxon>
        <taxon>Panicodae</taxon>
        <taxon>Paniceae</taxon>
        <taxon>Anthephorinae</taxon>
        <taxon>Digitaria</taxon>
    </lineage>
</organism>
<comment type="caution">
    <text evidence="2">The sequence shown here is derived from an EMBL/GenBank/DDBJ whole genome shotgun (WGS) entry which is preliminary data.</text>
</comment>
<evidence type="ECO:0000259" key="1">
    <source>
        <dbReference type="Pfam" id="PF23622"/>
    </source>
</evidence>
<dbReference type="Pfam" id="PF23622">
    <property type="entry name" value="LRR_At1g61320_AtMIF1"/>
    <property type="match status" value="1"/>
</dbReference>
<dbReference type="Proteomes" id="UP000636709">
    <property type="component" value="Unassembled WGS sequence"/>
</dbReference>
<dbReference type="Gene3D" id="3.80.10.10">
    <property type="entry name" value="Ribonuclease Inhibitor"/>
    <property type="match status" value="1"/>
</dbReference>
<dbReference type="PANTHER" id="PTHR34145:SF34">
    <property type="entry name" value="OS05G0571700 PROTEIN"/>
    <property type="match status" value="1"/>
</dbReference>
<name>A0A835FLP1_9POAL</name>
<dbReference type="InterPro" id="IPR053772">
    <property type="entry name" value="At1g61320/At1g61330-like"/>
</dbReference>
<dbReference type="PANTHER" id="PTHR34145">
    <property type="entry name" value="OS02G0105600 PROTEIN"/>
    <property type="match status" value="1"/>
</dbReference>
<proteinExistence type="predicted"/>
<feature type="domain" description="At1g61320/AtMIF1 LRR" evidence="1">
    <location>
        <begin position="80"/>
        <end position="386"/>
    </location>
</feature>
<dbReference type="AlphaFoldDB" id="A0A835FLP1"/>
<dbReference type="OrthoDB" id="617794at2759"/>
<evidence type="ECO:0000313" key="2">
    <source>
        <dbReference type="EMBL" id="KAF8765488.1"/>
    </source>
</evidence>
<accession>A0A835FLP1</accession>
<dbReference type="InterPro" id="IPR032675">
    <property type="entry name" value="LRR_dom_sf"/>
</dbReference>
<sequence>MHSLMPMRHAAQAARVSRAFLSSWRCHPNLAFSKETLGLNENACVNVKKSKYFASTVRHIMKNHSGIGVKTFRLDSRRTPMYNFPCSLLSDGGGESLRYLHLAGCNFHPIVRFGCLRSLTRLQLCAVCIAGDELECLLSSAFALERLALKHCSGIICLKIPCLQQLNHLEVLTCIGLHVVESKAPNLSSFCLAGDLDMELSILGTSRIRKYERFCSGTVFYARTELPSSMPNLETLTICSETETVDTPMVHSRFLHLKCLAIILGGQTYDVFSLVSFLYASPCLETFILNRISLLEDPPNLRNVSEHHHSKLKQVEMIRFSSVKSLVELTCHILDSATCTVNKCGKCFPIRRDALVEAQRALLAIQTYIKPKVPSTIQLNILEPCSRCHVVEMSL</sequence>